<dbReference type="Proteomes" id="UP000292781">
    <property type="component" value="Unassembled WGS sequence"/>
</dbReference>
<reference evidence="1 2" key="1">
    <citation type="submission" date="2019-02" db="EMBL/GenBank/DDBJ databases">
        <title>Siculibacillus lacustris gen. nov., sp. nov., a new rosette-forming bacterium isolated from a freshwater crater lake (Lake St. Ana, Romania).</title>
        <authorList>
            <person name="Felfoldi T."/>
            <person name="Marton Z."/>
            <person name="Szabo A."/>
            <person name="Mentes A."/>
            <person name="Boka K."/>
            <person name="Marialigeti K."/>
            <person name="Mathe I."/>
            <person name="Koncz M."/>
            <person name="Schumann P."/>
            <person name="Toth E."/>
        </authorList>
    </citation>
    <scope>NUCLEOTIDE SEQUENCE [LARGE SCALE GENOMIC DNA]</scope>
    <source>
        <strain evidence="1 2">SA-279</strain>
    </source>
</reference>
<comment type="caution">
    <text evidence="1">The sequence shown here is derived from an EMBL/GenBank/DDBJ whole genome shotgun (WGS) entry which is preliminary data.</text>
</comment>
<sequence>MTNPVDLEALVRLIGPDSRPNLNPLMMKLRNLDALALSVKYFGYELAHSLAQSLPVRSGLFPRHVGLRSKPSTQADLESEWAAVWLQELKLPFVYHRKLWEFAYVLQAIWEHGSLRENARGLGFGCGMEPLPSYLAARGVDVTVTDLEPQQSAAAGWLRTAQHAATLDHAYKADLVDRATFDRRARLEFVDMTAIPKHLQDYDFCWSICAFEHLGSIAAGLDFIANSLATLRPGGLSVHTTEFNFLDDRQTIDNWPTVLFQKRHFAAIAERLRAAGHQVAELDFDVGMKPLDRFVDVPPWAHDMSDYMKGTWGTHTAHLKLAIDGFVSTCFGLVIVKAE</sequence>
<name>A0A4Q9VV10_9HYPH</name>
<dbReference type="EMBL" id="SJFN01000007">
    <property type="protein sequence ID" value="TBW39536.1"/>
    <property type="molecule type" value="Genomic_DNA"/>
</dbReference>
<dbReference type="OrthoDB" id="2548453at2"/>
<keyword evidence="2" id="KW-1185">Reference proteome</keyword>
<dbReference type="AlphaFoldDB" id="A0A4Q9VV10"/>
<gene>
    <name evidence="1" type="ORF">EYW49_06615</name>
</gene>
<evidence type="ECO:0000313" key="2">
    <source>
        <dbReference type="Proteomes" id="UP000292781"/>
    </source>
</evidence>
<evidence type="ECO:0000313" key="1">
    <source>
        <dbReference type="EMBL" id="TBW39536.1"/>
    </source>
</evidence>
<dbReference type="Pfam" id="PF13489">
    <property type="entry name" value="Methyltransf_23"/>
    <property type="match status" value="1"/>
</dbReference>
<accession>A0A4Q9VV10</accession>
<keyword evidence="1" id="KW-0489">Methyltransferase</keyword>
<dbReference type="SUPFAM" id="SSF53335">
    <property type="entry name" value="S-adenosyl-L-methionine-dependent methyltransferases"/>
    <property type="match status" value="1"/>
</dbReference>
<proteinExistence type="predicted"/>
<protein>
    <submittedName>
        <fullName evidence="1">Class I SAM-dependent methyltransferase</fullName>
    </submittedName>
</protein>
<organism evidence="1 2">
    <name type="scientific">Siculibacillus lacustris</name>
    <dbReference type="NCBI Taxonomy" id="1549641"/>
    <lineage>
        <taxon>Bacteria</taxon>
        <taxon>Pseudomonadati</taxon>
        <taxon>Pseudomonadota</taxon>
        <taxon>Alphaproteobacteria</taxon>
        <taxon>Hyphomicrobiales</taxon>
        <taxon>Ancalomicrobiaceae</taxon>
        <taxon>Siculibacillus</taxon>
    </lineage>
</organism>
<keyword evidence="1" id="KW-0808">Transferase</keyword>
<dbReference type="RefSeq" id="WP_131307450.1">
    <property type="nucleotide sequence ID" value="NZ_SJFN01000007.1"/>
</dbReference>
<dbReference type="GO" id="GO:0008168">
    <property type="term" value="F:methyltransferase activity"/>
    <property type="evidence" value="ECO:0007669"/>
    <property type="project" value="UniProtKB-KW"/>
</dbReference>
<dbReference type="GO" id="GO:0032259">
    <property type="term" value="P:methylation"/>
    <property type="evidence" value="ECO:0007669"/>
    <property type="project" value="UniProtKB-KW"/>
</dbReference>
<dbReference type="InterPro" id="IPR029063">
    <property type="entry name" value="SAM-dependent_MTases_sf"/>
</dbReference>
<dbReference type="Gene3D" id="3.40.50.150">
    <property type="entry name" value="Vaccinia Virus protein VP39"/>
    <property type="match status" value="1"/>
</dbReference>